<dbReference type="RefSeq" id="WP_018747854.1">
    <property type="nucleotide sequence ID" value="NZ_BSOZ01000003.1"/>
</dbReference>
<protein>
    <recommendedName>
        <fullName evidence="4">Lipoprotein</fullName>
    </recommendedName>
</protein>
<keyword evidence="1" id="KW-0732">Signal</keyword>
<evidence type="ECO:0000313" key="2">
    <source>
        <dbReference type="EMBL" id="GLS03230.1"/>
    </source>
</evidence>
<evidence type="ECO:0000256" key="1">
    <source>
        <dbReference type="SAM" id="SignalP"/>
    </source>
</evidence>
<evidence type="ECO:0008006" key="4">
    <source>
        <dbReference type="Google" id="ProtNLM"/>
    </source>
</evidence>
<reference evidence="3" key="1">
    <citation type="journal article" date="2019" name="Int. J. Syst. Evol. Microbiol.">
        <title>The Global Catalogue of Microorganisms (GCM) 10K type strain sequencing project: providing services to taxonomists for standard genome sequencing and annotation.</title>
        <authorList>
            <consortium name="The Broad Institute Genomics Platform"/>
            <consortium name="The Broad Institute Genome Sequencing Center for Infectious Disease"/>
            <person name="Wu L."/>
            <person name="Ma J."/>
        </authorList>
    </citation>
    <scope>NUCLEOTIDE SEQUENCE [LARGE SCALE GENOMIC DNA]</scope>
    <source>
        <strain evidence="3">NBRC 104970</strain>
    </source>
</reference>
<gene>
    <name evidence="2" type="ORF">GCM10007860_03730</name>
</gene>
<organism evidence="2 3">
    <name type="scientific">Chitiniphilus shinanonensis</name>
    <dbReference type="NCBI Taxonomy" id="553088"/>
    <lineage>
        <taxon>Bacteria</taxon>
        <taxon>Pseudomonadati</taxon>
        <taxon>Pseudomonadota</taxon>
        <taxon>Betaproteobacteria</taxon>
        <taxon>Neisseriales</taxon>
        <taxon>Chitinibacteraceae</taxon>
        <taxon>Chitiniphilus</taxon>
    </lineage>
</organism>
<proteinExistence type="predicted"/>
<dbReference type="EMBL" id="BSOZ01000003">
    <property type="protein sequence ID" value="GLS03230.1"/>
    <property type="molecule type" value="Genomic_DNA"/>
</dbReference>
<dbReference type="PROSITE" id="PS51257">
    <property type="entry name" value="PROKAR_LIPOPROTEIN"/>
    <property type="match status" value="1"/>
</dbReference>
<sequence length="127" mass="13450">MNRISALAALAAALLLAACEPTPDPDAPKADVVAQQQQVDPAYVPNPLLDAPPDVYLAVIGDCGKPMFEDQQKADVSACLTSIRQRAKDKGLGELTDVQLADVNVGNRWRHEQSKLQHAADASAAGH</sequence>
<comment type="caution">
    <text evidence="2">The sequence shown here is derived from an EMBL/GenBank/DDBJ whole genome shotgun (WGS) entry which is preliminary data.</text>
</comment>
<feature type="chain" id="PRO_5045438094" description="Lipoprotein" evidence="1">
    <location>
        <begin position="18"/>
        <end position="127"/>
    </location>
</feature>
<accession>A0ABQ6BPY1</accession>
<keyword evidence="3" id="KW-1185">Reference proteome</keyword>
<evidence type="ECO:0000313" key="3">
    <source>
        <dbReference type="Proteomes" id="UP001156836"/>
    </source>
</evidence>
<feature type="signal peptide" evidence="1">
    <location>
        <begin position="1"/>
        <end position="17"/>
    </location>
</feature>
<dbReference type="Proteomes" id="UP001156836">
    <property type="component" value="Unassembled WGS sequence"/>
</dbReference>
<name>A0ABQ6BPY1_9NEIS</name>